<proteinExistence type="predicted"/>
<feature type="transmembrane region" description="Helical" evidence="1">
    <location>
        <begin position="12"/>
        <end position="34"/>
    </location>
</feature>
<keyword evidence="1" id="KW-0812">Transmembrane</keyword>
<name>W0RM92_9BACT</name>
<gene>
    <name evidence="2" type="ORF">J421_4339</name>
</gene>
<sequence length="150" mass="16538">MRTREAIYHHTQVGRLMPALTVGAVAIVVVWTAAATRSLLVLLPLLVVALVAMVFSTMTIEVIDGELRHHFSFGVWLKRVPLDEIESAAATTSSWIEGWGIRVTFRGMLYNVSGTRAVEVRLRSGRQFRLGTDEPEVLLAALRQAGVPTD</sequence>
<dbReference type="STRING" id="861299.J421_4339"/>
<dbReference type="KEGG" id="gba:J421_4339"/>
<evidence type="ECO:0000313" key="3">
    <source>
        <dbReference type="Proteomes" id="UP000019151"/>
    </source>
</evidence>
<dbReference type="eggNOG" id="ENOG50331P2">
    <property type="taxonomic scope" value="Bacteria"/>
</dbReference>
<dbReference type="InParanoid" id="W0RM92"/>
<dbReference type="AlphaFoldDB" id="W0RM92"/>
<feature type="transmembrane region" description="Helical" evidence="1">
    <location>
        <begin position="40"/>
        <end position="63"/>
    </location>
</feature>
<dbReference type="Proteomes" id="UP000019151">
    <property type="component" value="Chromosome"/>
</dbReference>
<accession>W0RM92</accession>
<protein>
    <recommendedName>
        <fullName evidence="4">Bacterial Pleckstrin homology domain-containing protein</fullName>
    </recommendedName>
</protein>
<evidence type="ECO:0000256" key="1">
    <source>
        <dbReference type="SAM" id="Phobius"/>
    </source>
</evidence>
<evidence type="ECO:0008006" key="4">
    <source>
        <dbReference type="Google" id="ProtNLM"/>
    </source>
</evidence>
<keyword evidence="3" id="KW-1185">Reference proteome</keyword>
<keyword evidence="1" id="KW-1133">Transmembrane helix</keyword>
<reference evidence="2 3" key="1">
    <citation type="journal article" date="2014" name="Genome Announc.">
        <title>Genome Sequence and Methylome of Soil Bacterium Gemmatirosa kalamazoonensis KBS708T, a Member of the Rarely Cultivated Gemmatimonadetes Phylum.</title>
        <authorList>
            <person name="Debruyn J.M."/>
            <person name="Radosevich M."/>
            <person name="Wommack K.E."/>
            <person name="Polson S.W."/>
            <person name="Hauser L.J."/>
            <person name="Fawaz M.N."/>
            <person name="Korlach J."/>
            <person name="Tsai Y.C."/>
        </authorList>
    </citation>
    <scope>NUCLEOTIDE SEQUENCE [LARGE SCALE GENOMIC DNA]</scope>
    <source>
        <strain evidence="2 3">KBS708</strain>
    </source>
</reference>
<dbReference type="HOGENOM" id="CLU_141518_0_0_0"/>
<dbReference type="RefSeq" id="WP_025413309.1">
    <property type="nucleotide sequence ID" value="NZ_CP007128.1"/>
</dbReference>
<evidence type="ECO:0000313" key="2">
    <source>
        <dbReference type="EMBL" id="AHG91876.1"/>
    </source>
</evidence>
<organism evidence="2 3">
    <name type="scientific">Gemmatirosa kalamazoonensis</name>
    <dbReference type="NCBI Taxonomy" id="861299"/>
    <lineage>
        <taxon>Bacteria</taxon>
        <taxon>Pseudomonadati</taxon>
        <taxon>Gemmatimonadota</taxon>
        <taxon>Gemmatimonadia</taxon>
        <taxon>Gemmatimonadales</taxon>
        <taxon>Gemmatimonadaceae</taxon>
        <taxon>Gemmatirosa</taxon>
    </lineage>
</organism>
<keyword evidence="1" id="KW-0472">Membrane</keyword>
<dbReference type="OrthoDB" id="5471116at2"/>
<dbReference type="EMBL" id="CP007128">
    <property type="protein sequence ID" value="AHG91876.1"/>
    <property type="molecule type" value="Genomic_DNA"/>
</dbReference>